<dbReference type="AlphaFoldDB" id="A0A0K2W6P5"/>
<reference evidence="2" key="1">
    <citation type="submission" date="2014-08" db="EMBL/GenBank/DDBJ databases">
        <authorList>
            <person name="Edwards T."/>
        </authorList>
    </citation>
    <scope>NUCLEOTIDE SEQUENCE [LARGE SCALE GENOMIC DNA]</scope>
</reference>
<sequence>MRLERRGEAEGPRLSRRAVGQGVGAFLPGAVRAAIDDIALLDAMSHDPHPAMRAGRRKLLDRALEAVERVGLPAQAHQECLVIVVAALVALSHGHSPSGCENLSAIDRFRRVPQDPGPLARIAPGARLRLCVSRQP</sequence>
<dbReference type="EMBL" id="CCND01000049">
    <property type="protein sequence ID" value="CDX62560.1"/>
    <property type="molecule type" value="Genomic_DNA"/>
</dbReference>
<dbReference type="Proteomes" id="UP000182888">
    <property type="component" value="Unassembled WGS sequence"/>
</dbReference>
<organism evidence="1 2">
    <name type="scientific">Mesorhizobium plurifarium</name>
    <dbReference type="NCBI Taxonomy" id="69974"/>
    <lineage>
        <taxon>Bacteria</taxon>
        <taxon>Pseudomonadati</taxon>
        <taxon>Pseudomonadota</taxon>
        <taxon>Alphaproteobacteria</taxon>
        <taxon>Hyphomicrobiales</taxon>
        <taxon>Phyllobacteriaceae</taxon>
        <taxon>Mesorhizobium</taxon>
    </lineage>
</organism>
<protein>
    <submittedName>
        <fullName evidence="1">Uncharacterized protein</fullName>
    </submittedName>
</protein>
<name>A0A0K2W6P5_MESPL</name>
<evidence type="ECO:0000313" key="1">
    <source>
        <dbReference type="EMBL" id="CDX62560.1"/>
    </source>
</evidence>
<proteinExistence type="predicted"/>
<accession>A0A0K2W6P5</accession>
<gene>
    <name evidence="1" type="ORF">MPL1032_60110</name>
</gene>
<evidence type="ECO:0000313" key="2">
    <source>
        <dbReference type="Proteomes" id="UP000182888"/>
    </source>
</evidence>